<accession>A0A0A0YV16</accession>
<proteinExistence type="predicted"/>
<gene>
    <name evidence="1" type="ORF">PBI_ZYGOTAIGA_253</name>
</gene>
<protein>
    <submittedName>
        <fullName evidence="1">Uncharacterized protein</fullName>
    </submittedName>
</protein>
<dbReference type="Proteomes" id="UP000223157">
    <property type="component" value="Genome"/>
</dbReference>
<sequence>MIADFYYRRVDQLRKEVVCLGKRLDAARTPEEVNLVSTQVRDLRTRVRRMCDELDIFTDGSESLDCMVGRIMRTLSGKDTP</sequence>
<reference evidence="1 2" key="1">
    <citation type="submission" date="2014-10" db="EMBL/GenBank/DDBJ databases">
        <authorList>
            <person name="Aguirre C.A."/>
            <person name="Archer J.A."/>
            <person name="Bates T."/>
            <person name="Ion J.M."/>
            <person name="Krejcarek O.E."/>
            <person name="Mitchell C.L."/>
            <person name="Montgomery E.A."/>
            <person name="Soder N.A."/>
            <person name="Verduzco J.A."/>
            <person name="Scherer A.E."/>
            <person name="Westholm D.E."/>
            <person name="Serrano M.G."/>
            <person name="Buck G."/>
            <person name="Lee V."/>
            <person name="Wang Y."/>
            <person name="Carvalho R."/>
            <person name="Voegtly L."/>
            <person name="Shi R."/>
            <person name="Duckworth R."/>
            <person name="Johnson A."/>
            <person name="Loviza R."/>
            <person name="Walstead R."/>
            <person name="Shah Z."/>
            <person name="Kiflezghi M."/>
            <person name="Wade K."/>
            <person name="Anders K.R."/>
            <person name="Braun M.A."/>
            <person name="Delesalle V.A."/>
            <person name="Hughes L.E."/>
            <person name="Ware V.C."/>
            <person name="Bradley K.W."/>
            <person name="Barker L.P."/>
            <person name="Asai D.J."/>
            <person name="Bowman C.A."/>
            <person name="Russell D.A."/>
            <person name="Pope W.H."/>
            <person name="Jacobs-Sera D."/>
            <person name="Hendrix R.W."/>
            <person name="Hatfull G.F."/>
        </authorList>
    </citation>
    <scope>NUCLEOTIDE SEQUENCE [LARGE SCALE GENOMIC DNA]</scope>
</reference>
<dbReference type="EMBL" id="KM881426">
    <property type="protein sequence ID" value="AIX12901.1"/>
    <property type="molecule type" value="Genomic_DNA"/>
</dbReference>
<organism evidence="1 2">
    <name type="scientific">Mycobacterium phage ZygoTaiga</name>
    <dbReference type="NCBI Taxonomy" id="1566994"/>
    <lineage>
        <taxon>Viruses</taxon>
        <taxon>Duplodnaviria</taxon>
        <taxon>Heunggongvirae</taxon>
        <taxon>Uroviricota</taxon>
        <taxon>Caudoviricetes</taxon>
        <taxon>Ceeclamvirinae</taxon>
        <taxon>Bixzunavirus</taxon>
        <taxon>Bixzunavirus Bxz1</taxon>
    </lineage>
</organism>
<evidence type="ECO:0000313" key="1">
    <source>
        <dbReference type="EMBL" id="AIX12901.1"/>
    </source>
</evidence>
<evidence type="ECO:0000313" key="2">
    <source>
        <dbReference type="Proteomes" id="UP000223157"/>
    </source>
</evidence>
<name>A0A0A0YV16_9CAUD</name>